<dbReference type="OrthoDB" id="9761969at2"/>
<dbReference type="Gene3D" id="3.90.79.10">
    <property type="entry name" value="Nucleoside Triphosphate Pyrophosphohydrolase"/>
    <property type="match status" value="1"/>
</dbReference>
<dbReference type="PROSITE" id="PS51462">
    <property type="entry name" value="NUDIX"/>
    <property type="match status" value="1"/>
</dbReference>
<organism evidence="4 5">
    <name type="scientific">Candidatus Jidaibacter acanthamoebae</name>
    <dbReference type="NCBI Taxonomy" id="86105"/>
    <lineage>
        <taxon>Bacteria</taxon>
        <taxon>Pseudomonadati</taxon>
        <taxon>Pseudomonadota</taxon>
        <taxon>Alphaproteobacteria</taxon>
        <taxon>Rickettsiales</taxon>
        <taxon>Candidatus Midichloriaceae</taxon>
        <taxon>Candidatus Jidaibacter</taxon>
    </lineage>
</organism>
<evidence type="ECO:0000313" key="5">
    <source>
        <dbReference type="Proteomes" id="UP000031258"/>
    </source>
</evidence>
<dbReference type="RefSeq" id="WP_053332626.1">
    <property type="nucleotide sequence ID" value="NZ_JSWE01000124.1"/>
</dbReference>
<protein>
    <recommendedName>
        <fullName evidence="3">Nudix hydrolase domain-containing protein</fullName>
    </recommendedName>
</protein>
<evidence type="ECO:0000259" key="3">
    <source>
        <dbReference type="PROSITE" id="PS51462"/>
    </source>
</evidence>
<sequence>MIKNEIHNLARGIIVQDNHILLVSHPEYWDGNTFYLPGGHIEHRETAVSALIRELREEVGYEFGVGRFLGCLEHIFNPTIDITVCHSHEFYFLFLAHSRNILDISPIIQQEAKVKLTWVNMDNLNKINLLPNPLIKLIPIWLKLNFKNSFVGC</sequence>
<evidence type="ECO:0000256" key="2">
    <source>
        <dbReference type="ARBA" id="ARBA00022801"/>
    </source>
</evidence>
<dbReference type="EMBL" id="JSWE01000124">
    <property type="protein sequence ID" value="KIE04960.1"/>
    <property type="molecule type" value="Genomic_DNA"/>
</dbReference>
<proteinExistence type="predicted"/>
<dbReference type="InterPro" id="IPR015797">
    <property type="entry name" value="NUDIX_hydrolase-like_dom_sf"/>
</dbReference>
<dbReference type="PANTHER" id="PTHR43046:SF14">
    <property type="entry name" value="MUTT_NUDIX FAMILY PROTEIN"/>
    <property type="match status" value="1"/>
</dbReference>
<evidence type="ECO:0000256" key="1">
    <source>
        <dbReference type="ARBA" id="ARBA00001946"/>
    </source>
</evidence>
<keyword evidence="5" id="KW-1185">Reference proteome</keyword>
<comment type="cofactor">
    <cofactor evidence="1">
        <name>Mg(2+)</name>
        <dbReference type="ChEBI" id="CHEBI:18420"/>
    </cofactor>
</comment>
<dbReference type="STRING" id="86105.NF27_EY00560"/>
<dbReference type="Proteomes" id="UP000031258">
    <property type="component" value="Unassembled WGS sequence"/>
</dbReference>
<gene>
    <name evidence="4" type="ORF">NF27_EY00560</name>
</gene>
<reference evidence="4 5" key="1">
    <citation type="submission" date="2014-11" db="EMBL/GenBank/DDBJ databases">
        <title>A Rickettsiales Symbiont of Amoebae With Ancient Features.</title>
        <authorList>
            <person name="Schulz F."/>
            <person name="Martijn J."/>
            <person name="Wascher F."/>
            <person name="Kostanjsek R."/>
            <person name="Ettema T.J."/>
            <person name="Horn M."/>
        </authorList>
    </citation>
    <scope>NUCLEOTIDE SEQUENCE [LARGE SCALE GENOMIC DNA]</scope>
    <source>
        <strain evidence="4 5">UWC36</strain>
    </source>
</reference>
<dbReference type="Pfam" id="PF00293">
    <property type="entry name" value="NUDIX"/>
    <property type="match status" value="1"/>
</dbReference>
<dbReference type="InterPro" id="IPR020084">
    <property type="entry name" value="NUDIX_hydrolase_CS"/>
</dbReference>
<evidence type="ECO:0000313" key="4">
    <source>
        <dbReference type="EMBL" id="KIE04960.1"/>
    </source>
</evidence>
<dbReference type="GO" id="GO:0016787">
    <property type="term" value="F:hydrolase activity"/>
    <property type="evidence" value="ECO:0007669"/>
    <property type="project" value="UniProtKB-KW"/>
</dbReference>
<keyword evidence="2" id="KW-0378">Hydrolase</keyword>
<dbReference type="SUPFAM" id="SSF55811">
    <property type="entry name" value="Nudix"/>
    <property type="match status" value="1"/>
</dbReference>
<dbReference type="AlphaFoldDB" id="A0A0C1QY47"/>
<comment type="caution">
    <text evidence="4">The sequence shown here is derived from an EMBL/GenBank/DDBJ whole genome shotgun (WGS) entry which is preliminary data.</text>
</comment>
<feature type="domain" description="Nudix hydrolase" evidence="3">
    <location>
        <begin position="1"/>
        <end position="143"/>
    </location>
</feature>
<accession>A0A0C1QY47</accession>
<name>A0A0C1QY47_9RICK</name>
<dbReference type="PROSITE" id="PS00893">
    <property type="entry name" value="NUDIX_BOX"/>
    <property type="match status" value="1"/>
</dbReference>
<dbReference type="InterPro" id="IPR000086">
    <property type="entry name" value="NUDIX_hydrolase_dom"/>
</dbReference>
<dbReference type="PANTHER" id="PTHR43046">
    <property type="entry name" value="GDP-MANNOSE MANNOSYL HYDROLASE"/>
    <property type="match status" value="1"/>
</dbReference>